<evidence type="ECO:0000313" key="2">
    <source>
        <dbReference type="EMBL" id="SDK58849.1"/>
    </source>
</evidence>
<dbReference type="Proteomes" id="UP000198718">
    <property type="component" value="Unassembled WGS sequence"/>
</dbReference>
<dbReference type="InterPro" id="IPR003141">
    <property type="entry name" value="Pol/His_phosphatase_N"/>
</dbReference>
<gene>
    <name evidence="2" type="ORF">SAMN05660472_01643</name>
</gene>
<protein>
    <recommendedName>
        <fullName evidence="1">Polymerase/histidinol phosphatase N-terminal domain-containing protein</fullName>
    </recommendedName>
</protein>
<reference evidence="2 3" key="1">
    <citation type="submission" date="2016-10" db="EMBL/GenBank/DDBJ databases">
        <authorList>
            <person name="de Groot N.N."/>
        </authorList>
    </citation>
    <scope>NUCLEOTIDE SEQUENCE [LARGE SCALE GENOMIC DNA]</scope>
    <source>
        <strain evidence="2 3">DSM 18346</strain>
    </source>
</reference>
<dbReference type="STRING" id="393762.SAMN05660472_01643"/>
<dbReference type="Gene3D" id="3.20.20.140">
    <property type="entry name" value="Metal-dependent hydrolases"/>
    <property type="match status" value="1"/>
</dbReference>
<dbReference type="OrthoDB" id="9791620at2"/>
<dbReference type="SMART" id="SM00481">
    <property type="entry name" value="POLIIIAc"/>
    <property type="match status" value="1"/>
</dbReference>
<dbReference type="PANTHER" id="PTHR42924:SF3">
    <property type="entry name" value="POLYMERASE_HISTIDINOL PHOSPHATASE N-TERMINAL DOMAIN-CONTAINING PROTEIN"/>
    <property type="match status" value="1"/>
</dbReference>
<evidence type="ECO:0000313" key="3">
    <source>
        <dbReference type="Proteomes" id="UP000198718"/>
    </source>
</evidence>
<dbReference type="InterPro" id="IPR004013">
    <property type="entry name" value="PHP_dom"/>
</dbReference>
<name>A0A1G9D4J7_9FIRM</name>
<dbReference type="GO" id="GO:0035312">
    <property type="term" value="F:5'-3' DNA exonuclease activity"/>
    <property type="evidence" value="ECO:0007669"/>
    <property type="project" value="TreeGrafter"/>
</dbReference>
<dbReference type="EMBL" id="FNFP01000002">
    <property type="protein sequence ID" value="SDK58849.1"/>
    <property type="molecule type" value="Genomic_DNA"/>
</dbReference>
<dbReference type="PANTHER" id="PTHR42924">
    <property type="entry name" value="EXONUCLEASE"/>
    <property type="match status" value="1"/>
</dbReference>
<dbReference type="Pfam" id="PF02811">
    <property type="entry name" value="PHP"/>
    <property type="match status" value="1"/>
</dbReference>
<feature type="domain" description="Polymerase/histidinol phosphatase N-terminal" evidence="1">
    <location>
        <begin position="5"/>
        <end position="73"/>
    </location>
</feature>
<dbReference type="RefSeq" id="WP_090553223.1">
    <property type="nucleotide sequence ID" value="NZ_FNFP01000002.1"/>
</dbReference>
<keyword evidence="3" id="KW-1185">Reference proteome</keyword>
<dbReference type="AlphaFoldDB" id="A0A1G9D4J7"/>
<sequence>MTIAVDLHIHSGLSPCSSNDMTPNNIIQMAVLKGLDAIAITDHNSTKNLRSFVNVAKKHNIICIPGIEITTKEEVHLLALFQNISAALEFQLILDDTLPKAPNSPKLFGNQYIYDEDDNIVEDYNYLLINAINLPLKEIIREIKGLGGIPIPAHIDRNSFSILSNLGFISPDFCLKTVEITKNCDYTNLTKRHPYLAKYNKIISSDAHALGEILEREFFIKTSSKKIQDILAALYPIK</sequence>
<dbReference type="InterPro" id="IPR052018">
    <property type="entry name" value="PHP_domain"/>
</dbReference>
<dbReference type="InterPro" id="IPR016195">
    <property type="entry name" value="Pol/histidinol_Pase-like"/>
</dbReference>
<proteinExistence type="predicted"/>
<evidence type="ECO:0000259" key="1">
    <source>
        <dbReference type="SMART" id="SM00481"/>
    </source>
</evidence>
<organism evidence="2 3">
    <name type="scientific">Natronincola ferrireducens</name>
    <dbReference type="NCBI Taxonomy" id="393762"/>
    <lineage>
        <taxon>Bacteria</taxon>
        <taxon>Bacillati</taxon>
        <taxon>Bacillota</taxon>
        <taxon>Clostridia</taxon>
        <taxon>Peptostreptococcales</taxon>
        <taxon>Natronincolaceae</taxon>
        <taxon>Natronincola</taxon>
    </lineage>
</organism>
<accession>A0A1G9D4J7</accession>
<dbReference type="SUPFAM" id="SSF89550">
    <property type="entry name" value="PHP domain-like"/>
    <property type="match status" value="1"/>
</dbReference>
<dbReference type="CDD" id="cd07432">
    <property type="entry name" value="PHP_HisPPase"/>
    <property type="match status" value="1"/>
</dbReference>
<dbReference type="GO" id="GO:0004534">
    <property type="term" value="F:5'-3' RNA exonuclease activity"/>
    <property type="evidence" value="ECO:0007669"/>
    <property type="project" value="TreeGrafter"/>
</dbReference>